<dbReference type="InterPro" id="IPR050858">
    <property type="entry name" value="Mal-CoA-ACP_Trans/PKS_FabD"/>
</dbReference>
<dbReference type="InterPro" id="IPR001227">
    <property type="entry name" value="Ac_transferase_dom_sf"/>
</dbReference>
<dbReference type="PANTHER" id="PTHR42681:SF1">
    <property type="entry name" value="MALONYL-COA-ACYL CARRIER PROTEIN TRANSACYLASE, MITOCHONDRIAL"/>
    <property type="match status" value="1"/>
</dbReference>
<dbReference type="Gene3D" id="3.40.366.10">
    <property type="entry name" value="Malonyl-Coenzyme A Acyl Carrier Protein, domain 2"/>
    <property type="match status" value="1"/>
</dbReference>
<dbReference type="PANTHER" id="PTHR42681">
    <property type="entry name" value="MALONYL-COA-ACYL CARRIER PROTEIN TRANSACYLASE, MITOCHONDRIAL"/>
    <property type="match status" value="1"/>
</dbReference>
<dbReference type="EC" id="2.3.1.39" evidence="1"/>
<evidence type="ECO:0000256" key="3">
    <source>
        <dbReference type="ARBA" id="ARBA00023315"/>
    </source>
</evidence>
<organism evidence="5 6">
    <name type="scientific">Novosphingobium tardum</name>
    <dbReference type="NCBI Taxonomy" id="1538021"/>
    <lineage>
        <taxon>Bacteria</taxon>
        <taxon>Pseudomonadati</taxon>
        <taxon>Pseudomonadota</taxon>
        <taxon>Alphaproteobacteria</taxon>
        <taxon>Sphingomonadales</taxon>
        <taxon>Sphingomonadaceae</taxon>
        <taxon>Novosphingobium</taxon>
    </lineage>
</organism>
<proteinExistence type="predicted"/>
<evidence type="ECO:0000256" key="2">
    <source>
        <dbReference type="ARBA" id="ARBA00022679"/>
    </source>
</evidence>
<dbReference type="InterPro" id="IPR016035">
    <property type="entry name" value="Acyl_Trfase/lysoPLipase"/>
</dbReference>
<keyword evidence="6" id="KW-1185">Reference proteome</keyword>
<accession>A0ABV8RPF9</accession>
<evidence type="ECO:0000256" key="1">
    <source>
        <dbReference type="ARBA" id="ARBA00013258"/>
    </source>
</evidence>
<name>A0ABV8RPF9_9SPHN</name>
<dbReference type="Gene3D" id="3.30.70.250">
    <property type="entry name" value="Malonyl-CoA ACP transacylase, ACP-binding"/>
    <property type="match status" value="1"/>
</dbReference>
<evidence type="ECO:0000313" key="6">
    <source>
        <dbReference type="Proteomes" id="UP001595828"/>
    </source>
</evidence>
<keyword evidence="3" id="KW-0012">Acyltransferase</keyword>
<keyword evidence="2" id="KW-0808">Transferase</keyword>
<dbReference type="Proteomes" id="UP001595828">
    <property type="component" value="Unassembled WGS sequence"/>
</dbReference>
<evidence type="ECO:0000313" key="5">
    <source>
        <dbReference type="EMBL" id="MFC4295263.1"/>
    </source>
</evidence>
<comment type="catalytic activity">
    <reaction evidence="4">
        <text>holo-[ACP] + malonyl-CoA = malonyl-[ACP] + CoA</text>
        <dbReference type="Rhea" id="RHEA:41792"/>
        <dbReference type="Rhea" id="RHEA-COMP:9623"/>
        <dbReference type="Rhea" id="RHEA-COMP:9685"/>
        <dbReference type="ChEBI" id="CHEBI:57287"/>
        <dbReference type="ChEBI" id="CHEBI:57384"/>
        <dbReference type="ChEBI" id="CHEBI:64479"/>
        <dbReference type="ChEBI" id="CHEBI:78449"/>
        <dbReference type="EC" id="2.3.1.39"/>
    </reaction>
</comment>
<evidence type="ECO:0000256" key="4">
    <source>
        <dbReference type="ARBA" id="ARBA00048462"/>
    </source>
</evidence>
<dbReference type="SUPFAM" id="SSF52151">
    <property type="entry name" value="FabD/lysophospholipase-like"/>
    <property type="match status" value="1"/>
</dbReference>
<reference evidence="6" key="1">
    <citation type="journal article" date="2019" name="Int. J. Syst. Evol. Microbiol.">
        <title>The Global Catalogue of Microorganisms (GCM) 10K type strain sequencing project: providing services to taxonomists for standard genome sequencing and annotation.</title>
        <authorList>
            <consortium name="The Broad Institute Genomics Platform"/>
            <consortium name="The Broad Institute Genome Sequencing Center for Infectious Disease"/>
            <person name="Wu L."/>
            <person name="Ma J."/>
        </authorList>
    </citation>
    <scope>NUCLEOTIDE SEQUENCE [LARGE SCALE GENOMIC DNA]</scope>
    <source>
        <strain evidence="6">CGMCC 1.12989</strain>
    </source>
</reference>
<comment type="caution">
    <text evidence="5">The sequence shown here is derived from an EMBL/GenBank/DDBJ whole genome shotgun (WGS) entry which is preliminary data.</text>
</comment>
<sequence>MKRETVLVVCPGRGTYNAPELGYLKRHHAGRRDLIEAFDAVRTARGEEALSAADGAAAFDPAHHLRGEVATPLIYASGILDFLSIDRMRFEIVAVTGNSMGWYTALACAGAVSPVDGFAIAAAMGTNSQKHGPGGQLLLTLVNEDWHLDLALRAKVEALMPRFGIARSIELGGMLVVAGAPDDLLAFEAALPAMQTRAPLHLPGHGPFHTALMAASSAAAHVELSPSLVGQPAIPLVDGRGGIWRRFETDPAALHEYTFSGQILTPYDFTAAIDVGLKEFAPDRIVLVGPGDTLGGAIGQALVAARWSGIVDKASFATRQERDPFLVAMGKPAQRALIV</sequence>
<dbReference type="EMBL" id="JBHSDR010000006">
    <property type="protein sequence ID" value="MFC4295263.1"/>
    <property type="molecule type" value="Genomic_DNA"/>
</dbReference>
<dbReference type="RefSeq" id="WP_379538745.1">
    <property type="nucleotide sequence ID" value="NZ_JBHSDR010000006.1"/>
</dbReference>
<gene>
    <name evidence="5" type="ORF">ACFO0A_09360</name>
</gene>
<protein>
    <recommendedName>
        <fullName evidence="1">[acyl-carrier-protein] S-malonyltransferase</fullName>
        <ecNumber evidence="1">2.3.1.39</ecNumber>
    </recommendedName>
</protein>